<keyword evidence="3" id="KW-0808">Transferase</keyword>
<evidence type="ECO:0000256" key="3">
    <source>
        <dbReference type="ARBA" id="ARBA00022679"/>
    </source>
</evidence>
<evidence type="ECO:0000313" key="7">
    <source>
        <dbReference type="EMBL" id="GID56842.1"/>
    </source>
</evidence>
<dbReference type="Pfam" id="PF00109">
    <property type="entry name" value="ketoacyl-synt"/>
    <property type="match status" value="3"/>
</dbReference>
<dbReference type="Pfam" id="PF16197">
    <property type="entry name" value="KAsynt_C_assoc"/>
    <property type="match status" value="3"/>
</dbReference>
<dbReference type="PROSITE" id="PS52004">
    <property type="entry name" value="KS3_2"/>
    <property type="match status" value="4"/>
</dbReference>
<dbReference type="Gene3D" id="3.40.366.10">
    <property type="entry name" value="Malonyl-Coenzyme A Acyl Carrier Protein, domain 2"/>
    <property type="match status" value="4"/>
</dbReference>
<feature type="domain" description="Carrier" evidence="5">
    <location>
        <begin position="1151"/>
        <end position="1226"/>
    </location>
</feature>
<proteinExistence type="predicted"/>
<dbReference type="Pfam" id="PF02801">
    <property type="entry name" value="Ketoacyl-synt_C"/>
    <property type="match status" value="4"/>
</dbReference>
<dbReference type="SMART" id="SM00827">
    <property type="entry name" value="PKS_AT"/>
    <property type="match status" value="4"/>
</dbReference>
<dbReference type="SMART" id="SM00823">
    <property type="entry name" value="PKS_PP"/>
    <property type="match status" value="4"/>
</dbReference>
<dbReference type="InterPro" id="IPR016039">
    <property type="entry name" value="Thiolase-like"/>
</dbReference>
<dbReference type="InterPro" id="IPR041618">
    <property type="entry name" value="PKS_DE"/>
</dbReference>
<dbReference type="InterPro" id="IPR014030">
    <property type="entry name" value="Ketoacyl_synth_N"/>
</dbReference>
<feature type="domain" description="Carrier" evidence="5">
    <location>
        <begin position="5413"/>
        <end position="5488"/>
    </location>
</feature>
<evidence type="ECO:0000259" key="6">
    <source>
        <dbReference type="PROSITE" id="PS52004"/>
    </source>
</evidence>
<dbReference type="SUPFAM" id="SSF51735">
    <property type="entry name" value="NAD(P)-binding Rossmann-fold domains"/>
    <property type="match status" value="7"/>
</dbReference>
<dbReference type="CDD" id="cd08952">
    <property type="entry name" value="KR_1_SDR_x"/>
    <property type="match status" value="4"/>
</dbReference>
<dbReference type="InterPro" id="IPR014043">
    <property type="entry name" value="Acyl_transferase_dom"/>
</dbReference>
<evidence type="ECO:0000259" key="5">
    <source>
        <dbReference type="PROSITE" id="PS50075"/>
    </source>
</evidence>
<dbReference type="SUPFAM" id="SSF55048">
    <property type="entry name" value="Probable ACP-binding domain of malonyl-CoA ACP transacylase"/>
    <property type="match status" value="4"/>
</dbReference>
<keyword evidence="2" id="KW-0597">Phosphoprotein</keyword>
<dbReference type="InterPro" id="IPR057326">
    <property type="entry name" value="KR_dom"/>
</dbReference>
<keyword evidence="8" id="KW-1185">Reference proteome</keyword>
<dbReference type="InterPro" id="IPR009081">
    <property type="entry name" value="PP-bd_ACP"/>
</dbReference>
<dbReference type="InterPro" id="IPR036736">
    <property type="entry name" value="ACP-like_sf"/>
</dbReference>
<feature type="domain" description="Ketosynthase family 3 (KS3)" evidence="6">
    <location>
        <begin position="4018"/>
        <end position="4437"/>
    </location>
</feature>
<dbReference type="InterPro" id="IPR001227">
    <property type="entry name" value="Ac_transferase_dom_sf"/>
</dbReference>
<dbReference type="PROSITE" id="PS00606">
    <property type="entry name" value="KS3_1"/>
    <property type="match status" value="3"/>
</dbReference>
<dbReference type="SUPFAM" id="SSF52151">
    <property type="entry name" value="FabD/lysophospholipase-like"/>
    <property type="match status" value="4"/>
</dbReference>
<evidence type="ECO:0000256" key="2">
    <source>
        <dbReference type="ARBA" id="ARBA00022553"/>
    </source>
</evidence>
<dbReference type="Pfam" id="PF18369">
    <property type="entry name" value="PKS_DE"/>
    <property type="match status" value="2"/>
</dbReference>
<dbReference type="Gene3D" id="1.10.1200.10">
    <property type="entry name" value="ACP-like"/>
    <property type="match status" value="4"/>
</dbReference>
<evidence type="ECO:0000256" key="4">
    <source>
        <dbReference type="ARBA" id="ARBA00023315"/>
    </source>
</evidence>
<dbReference type="Pfam" id="PF08659">
    <property type="entry name" value="KR"/>
    <property type="match status" value="4"/>
</dbReference>
<dbReference type="InterPro" id="IPR050091">
    <property type="entry name" value="PKS_NRPS_Biosynth_Enz"/>
</dbReference>
<dbReference type="InterPro" id="IPR020806">
    <property type="entry name" value="PKS_PP-bd"/>
</dbReference>
<organism evidence="7 8">
    <name type="scientific">Actinoplanes couchii</name>
    <dbReference type="NCBI Taxonomy" id="403638"/>
    <lineage>
        <taxon>Bacteria</taxon>
        <taxon>Bacillati</taxon>
        <taxon>Actinomycetota</taxon>
        <taxon>Actinomycetes</taxon>
        <taxon>Micromonosporales</taxon>
        <taxon>Micromonosporaceae</taxon>
        <taxon>Actinoplanes</taxon>
    </lineage>
</organism>
<dbReference type="Gene3D" id="3.30.70.3290">
    <property type="match status" value="4"/>
</dbReference>
<evidence type="ECO:0000256" key="1">
    <source>
        <dbReference type="ARBA" id="ARBA00022450"/>
    </source>
</evidence>
<dbReference type="InterPro" id="IPR014031">
    <property type="entry name" value="Ketoacyl_synth_C"/>
</dbReference>
<feature type="domain" description="Carrier" evidence="5">
    <location>
        <begin position="3923"/>
        <end position="4001"/>
    </location>
</feature>
<dbReference type="InterPro" id="IPR032821">
    <property type="entry name" value="PKS_assoc"/>
</dbReference>
<dbReference type="InterPro" id="IPR013968">
    <property type="entry name" value="PKS_KR"/>
</dbReference>
<name>A0ABQ3XED7_9ACTN</name>
<dbReference type="InterPro" id="IPR006162">
    <property type="entry name" value="Ppantetheine_attach_site"/>
</dbReference>
<gene>
    <name evidence="7" type="ORF">Aco03nite_052460</name>
</gene>
<dbReference type="Pfam" id="PF00550">
    <property type="entry name" value="PP-binding"/>
    <property type="match status" value="4"/>
</dbReference>
<dbReference type="CDD" id="cd00833">
    <property type="entry name" value="PKS"/>
    <property type="match status" value="4"/>
</dbReference>
<reference evidence="7 8" key="1">
    <citation type="submission" date="2021-01" db="EMBL/GenBank/DDBJ databases">
        <title>Whole genome shotgun sequence of Actinoplanes couchii NBRC 106145.</title>
        <authorList>
            <person name="Komaki H."/>
            <person name="Tamura T."/>
        </authorList>
    </citation>
    <scope>NUCLEOTIDE SEQUENCE [LARGE SCALE GENOMIC DNA]</scope>
    <source>
        <strain evidence="7 8">NBRC 106145</strain>
    </source>
</reference>
<dbReference type="EMBL" id="BOMG01000064">
    <property type="protein sequence ID" value="GID56842.1"/>
    <property type="molecule type" value="Genomic_DNA"/>
</dbReference>
<dbReference type="PANTHER" id="PTHR43775:SF51">
    <property type="entry name" value="INACTIVE PHENOLPHTHIOCEROL SYNTHESIS POLYKETIDE SYNTHASE TYPE I PKS1-RELATED"/>
    <property type="match status" value="1"/>
</dbReference>
<dbReference type="Gene3D" id="6.10.140.1830">
    <property type="match status" value="2"/>
</dbReference>
<dbReference type="InterPro" id="IPR016035">
    <property type="entry name" value="Acyl_Trfase/lysoPLipase"/>
</dbReference>
<dbReference type="InterPro" id="IPR018201">
    <property type="entry name" value="Ketoacyl_synth_AS"/>
</dbReference>
<protein>
    <recommendedName>
        <fullName evidence="9">Acyl transferase domain-containing protein</fullName>
    </recommendedName>
</protein>
<keyword evidence="1" id="KW-0596">Phosphopantetheine</keyword>
<evidence type="ECO:0000313" key="8">
    <source>
        <dbReference type="Proteomes" id="UP000612282"/>
    </source>
</evidence>
<dbReference type="InterPro" id="IPR016036">
    <property type="entry name" value="Malonyl_transacylase_ACP-bd"/>
</dbReference>
<feature type="domain" description="Ketosynthase family 3 (KS3)" evidence="6">
    <location>
        <begin position="2688"/>
        <end position="3106"/>
    </location>
</feature>
<dbReference type="Gene3D" id="3.40.50.720">
    <property type="entry name" value="NAD(P)-binding Rossmann-like Domain"/>
    <property type="match status" value="4"/>
</dbReference>
<dbReference type="Gene3D" id="3.40.50.11460">
    <property type="match status" value="1"/>
</dbReference>
<comment type="caution">
    <text evidence="7">The sequence shown here is derived from an EMBL/GenBank/DDBJ whole genome shotgun (WGS) entry which is preliminary data.</text>
</comment>
<dbReference type="Pfam" id="PF00698">
    <property type="entry name" value="Acyl_transf_1"/>
    <property type="match status" value="4"/>
</dbReference>
<dbReference type="NCBIfam" id="NF045894">
    <property type="entry name" value="PKS_plus_SDR"/>
    <property type="match status" value="2"/>
</dbReference>
<dbReference type="SUPFAM" id="SSF53901">
    <property type="entry name" value="Thiolase-like"/>
    <property type="match status" value="4"/>
</dbReference>
<accession>A0ABQ3XED7</accession>
<dbReference type="SMART" id="SM00822">
    <property type="entry name" value="PKS_KR"/>
    <property type="match status" value="3"/>
</dbReference>
<dbReference type="PROSITE" id="PS00012">
    <property type="entry name" value="PHOSPHOPANTETHEINE"/>
    <property type="match status" value="4"/>
</dbReference>
<feature type="domain" description="Ketosynthase family 3 (KS3)" evidence="6">
    <location>
        <begin position="1"/>
        <end position="184"/>
    </location>
</feature>
<evidence type="ECO:0008006" key="9">
    <source>
        <dbReference type="Google" id="ProtNLM"/>
    </source>
</evidence>
<dbReference type="Proteomes" id="UP000612282">
    <property type="component" value="Unassembled WGS sequence"/>
</dbReference>
<dbReference type="SMART" id="SM00825">
    <property type="entry name" value="PKS_KS"/>
    <property type="match status" value="4"/>
</dbReference>
<dbReference type="SMART" id="SM01294">
    <property type="entry name" value="PKS_PP_betabranch"/>
    <property type="match status" value="4"/>
</dbReference>
<feature type="domain" description="Ketosynthase family 3 (KS3)" evidence="6">
    <location>
        <begin position="1243"/>
        <end position="1666"/>
    </location>
</feature>
<dbReference type="Gene3D" id="3.40.47.10">
    <property type="match status" value="4"/>
</dbReference>
<dbReference type="PANTHER" id="PTHR43775">
    <property type="entry name" value="FATTY ACID SYNTHASE"/>
    <property type="match status" value="1"/>
</dbReference>
<feature type="domain" description="Carrier" evidence="5">
    <location>
        <begin position="2594"/>
        <end position="2669"/>
    </location>
</feature>
<dbReference type="SUPFAM" id="SSF47336">
    <property type="entry name" value="ACP-like"/>
    <property type="match status" value="4"/>
</dbReference>
<dbReference type="PROSITE" id="PS50075">
    <property type="entry name" value="CARRIER"/>
    <property type="match status" value="4"/>
</dbReference>
<keyword evidence="4" id="KW-0012">Acyltransferase</keyword>
<sequence length="5560" mass="577887">MVERLSDARRNGHPVLAVVRGSAINQDGASNGLTAPNGPSQQRVIRQALSNAGLSTADIDVVEAHGTGTALGDPIEVQALQATYGRDRDPQRPLLLGSVKSNIGHTQSAAGVAGIIKMVLALQHGALPATLHAEQPSSHIDWTPGTISLLTGGADWADDPARIRRGAVSSFGISGTNAHVVIEQAPAAEPAPARPEHDGALPWILSGRTPAALAGQAANLAGLDADPRDIGFSLLTTRAVFEQRAVIVGADADELRAGATALAAGLPAANVVTGTADVDGRTVFVFPGQGSQWAGMGARLLDESPVFAERLHECAAALSEFCDWNLIDVLRQRDGAPTLDRVDVVQPASFAVMVSLAAMWQAHGVRPDAVIGHSQGEIAAATVAGALSLADGARVVALRSQAIAATLKGTGGMISVALTVEDAESRIEGTGLSVAAVNGPGSVVVCGPAEPLDALVERLTGDGVRVRRIPVDYASHSASVELLHDEILDILAPIRPRTSDIPFFSTLTGDWQDTAGLDAGYWYRNLRHTVRFGPSVAALVEQGHRVFVECSSHPVLTMGVQAVAEQAGSPVTAVGTLRRDTGGLDRFQLSLAEAFVRGARADFRPLFEGAGARRIPLPTYAFTEEFLWAIRPPRQDGDGAGPADEAFWSAVEGSDVDGLAADLELDTAALTPILPALARWRRRRLDRSTIDGWRYRSSWKPVPSLPPARITGTWLLVGADTEVETALTAHGATVVTDPAGHELTGVVSVLASREEPDGDHPGLTAGLIASLDLIKTGHEAPLWFLTRGAVAAGRADRVTNPVQAQIAGLGWTAALEHPQRFGGVVDLPARLDRRGAERLAAVLTGGTGEDQVAIRDSGVLARRILRAPAAEKRQWAPTGTVLVTGGTGTLAPHLARWLVDQGAPRIVLVSRRGPDAPGAAELLAGLGDTAEAVACDITDRAALSDLIDRLAADGTPVRTVVHAAAVIELATIEETSPAAFATVMHAKVTGARLLDELLGDDLDDFVLYSSTAGMWGSGRHAAYVAGNAYLNALAEQRRARGGRATSISWGIWSDDMKLGRVDPSAIRRSGLNFMEPALALAGLKQALDSDDTVVTVADVDWATYHPVFTSSRPTTLFEDLPDVAELEVQAPAADTGYAARIRALPAAEQDRVVLDLVRGEAAAVLGHASSETLSEHRAFRDVGFDSLTAVELRNRLAARTGLSLPSTLVFDYPDPRALVDFLRGELAGGPVEVAVATGAAGTDEPIAIIAMGCRYPGGIESPDQLWDLVLSGGDAITEFPTDRGWDADGLYDPDPDRSGKTYSVRGGFLTDAADFDAGFFGISPREALSMDPQQRLLLETSWETLERAGIDPATLRGSRTGTFIGASYQDYSAGTAVQDGAEGHLVTGTISSVLSGRVAYNYGFEGPAVTLDTACSSSLVALHLACQSLRNGESDLALAGGVSVMATPNAFVGFSRQRAMAVDGRCKAYAEAADGMSLAEGVGLVLVERLSDAQANGHHILAVVRGSAVNSDGASNGLTAPNGPSQQRVIRQALANAGVAADEVDVVDGHGTGTKLGDPIEAQALLATYGRKRTRPLLLGSVKSNIGHTQMASGVASVIKMVLALQNGVVPATLYVDAPSTHVDWVPGAIELVTDTTEWPEADRPRRAAVSSFGLSGTNVHTVLEQAPAVEPVEPGAGQNGPIVLSGRTEAALRAQAGRIRTFLQDRPEMPLPDLAAALAVSRAGLRHRAAVVSDDRDEVLRALDALRAGTQDPAAVTDAPARGGLAFLFTGQGSQRPRMGHALYRRFPVYAQALDEVLAHFDQILDRPLGELLTAEPGSADAALLDDTRWTQPALFAVELALFRLVESWGPSPDRVVGHSIGEYAAAVAAGVLSVEDACTLVAARGRLMSELPGGGVMIAVEATEDEVLPLLTDGVEIAAVNGPRSLVLAGDDAAVTVVAAAFTRTRRLTVSHAFHSAHMDPMLTAFAEVARTVTYRAPIIPLVSTVTGEPVAAERLASPEYWVDQVRATVRYADAVAWLAANGIGTALEIGPDATLSSAAGDVLTAVPTLRRDRDEVAALFTALARVHARGTDVNWAGVFPAATARVELPTYPFQRQRFWPEPADLAGTVDAEFWAAVENGELPLDETARQTLTSWRRRRAEASTLDGLRYRIVWQPVTGTETRTGPWLALVAPGDTGEVVEALGATAVTVPGPDRAAITALLAGIDGVEGVVSLLGDAVTTAAAVQALGDAGITAPLWVITRGAVAVGSADPVPDPEQAAIQGLARVVALEHPDRWGGLIDLDPAAVSRLSFAGGELAVRTSGVFARRLVHAPAGGAAPARPLDLTGTTVITGGTGGIGAHVARRLAARGAEHLLLLSRRGLAAPGAPELAAELGDRATILACDVADRDALAAALAGLRVVNVFHTAGIVDDGVVDALTPQRFAAVRRTKVDAARNLHELVPDASAFVLFASTAGVLGAAGQGNYAAANAWLDAFAAQRHADGRPATSVAWGPWAEAGMAADRAGIEERVRRGGFTPMTPELAIGALEQAVERGDVAVTVADVNWQRYAQIFAGPLLADLPEVRRAATAAPAGSAGLRDQLAGLTGTAPSRFMLDLVRANAAAVLGHADRSGVGADQAFSDLGFDSLTIVELRNSLASATGLTLPATLVFDYPTPVDLAEHLLAELTGAVADTGGPAVAATDVTDDPIVIVGMGLRFPGGIRTPDDMWRMLTDGADVISGFPADRGWDLEELARGGSATLMGGFLDGVGEFDAPFFGVSPREAMAMDPQQRLLLETTWEALERAGIDPSGLRGSATGVFVGTNGQDYLNVLRRGTADVRGHAATGNTASVLSGRLSYTLGLEGPAVTVDTACSSSLVALHLAVGALRGGECTLALAGGASVMSSPDAFVEFSAQGGLAPDGRCKAFADGADGTAWSEGAGVLVLERRSDAVRAGHEILGVVRGTAVNQDGASNGLTAPNGRAQQRVIRAALAAARLTPGEVDAVEAHGTGTTLGDPIEAGALVAAYGRDRQAPLMLGAVKSNLGHTQAAAGVAGIIKMVLAMRHGHMPGTLHVDTASTRVDWSSGALDLVEQAREWPANGHPRRAGVSAFGVSGTNAHVILEQGGSAVPAPAPTTVTVPATVPWLVSARADAALDAQIDRIRDAARDRDLSPVDVGRTLLDRATFARRAVLIGDTVIRGTAADTSVGVVFSGQGSQRAGMGLELAERFPVFREVFDACRSRLEIDWEDLDATGNAQPAIFAVEVALYRLLESFGVRPEVVAGHSIGEIAAAHVAGVFSLADALTLVTARGRLMQQLPDGGVMVAVEASEDEVRALLVDGVSIAAVNGPTAVVLSGPKKKVESVRRKITGRTTTLRVSHAFHSALMDPMLDEFAAVVRTLTLNPPTLPLVSGVTGRVETELFTDPDYWVRHVRETVRFADTVDTVRSLGADTLVEAGPDSVLAGLFDGIPTLRRDRDDETAFVTTLARLHVAGTHVDWPVLFAGTGARRTDLPTYAFQRQSYWPDPAPQPGPAPDAAFWSAVEAGDLNALTAWRDRNDQRAWRYRILWRPITPAVPATGRRLVLVPTGDDPWVTAVAAALGGDVTTAESFLAGGSLPAGDYDQVVSVLAGWPQELAAGLEAAGVTAPLWCVTRGGVTVGRSDTPPDPAQAAVWGVGRVTALDRPDTFGGMIDLPGTLDERTLGRLVIGGDEDQIAVRASGVYARRLVRDTVDGPAWQPSGTIAITGGDSAFAGPLTEWLTAHGAEKVVPHGASADVPDAIVVIADGDATGDDPAVVLPALAAQLDAVVDAAPTVVLFASIAGVWGIAGQYGPAAASAYVDAVAARHDNTIAVSWGAWSGATPDALAAHLRANGLPAMDPGTALGTLARSAGESVTVADVAWDRFAPAFTRTRRAPLFAELPEARAAVPAVPKTGPKVVARPEAGQLLALVRAEAAVVLGYPDGDAVPVNQAFRDLGFDSLTAVDLRNRLADATGLTLPATLVFDYPTAESLARFLGDELSGGSEVVATVAPASVAGDPIVIVGMACRYPGGVRSPEDLWRLMADEVDAIGEFPADRGWDLDRLAHGDADGRGRSVTNNGGFLYDVADFDPAFFGISPREAIVLDPQQRILLEASWEALERAGIDPAGLRGGDTGVFVGGGSGDYRPDLGQLGHIETAQSASLLSGRVSYTLGLEGPSVTVDTACSSSLVALHLAAQALRAGECSIALAGGVTVMSSPVGFVEFGEMGALAADGRCRAFSDSAGGTGWSEGVGMLVVERLSDARARGHEVLAVLRGSAVNQDGASNGITAPNGPSQQRVIRRALANAGLTVAEVDAVEAHGTGTSLGDPIEAQALLATYGRDRETPLLLGALKSNIGHTQAASGVAGVIKMILAMRNGSLPGTLHLDRPSSHVDWSAGAVTLLTGQTPWPAVDRPRRAGVSAFGASGTNAHVILEQPAAEPARIGDLTPSVVAVPISAPGLDAVADQARRLLGTGLPVADLARALTARTQFEHRAAILAANPGELRDGLDALITGAPSARVLRGTARTGRTALLFTGQGAQRAGAGRDLYQRFPVFAAALDEVLARFDAVLDRPLRDLLFAEPGSDDAALLDRTEYTQPALFAIEVALYRLVESLGVRPDYVAGHSIGEIAAAHVAGVLTLDDAVTLVAARARLMGALPSGGAMAAVEATEDEVTARLTDGVSIAAINGPRAVVLAGDSGAVEALTAGFSADGRKTRRLRVSHAFHSAHMDAMLDEFGRVAATLSYAAPAVPLVSDVTGDVAEAALVTDPGYWVRHVRATVRFADSVESLVREGVTTFLEIGPDGVLSALTREIAPAAVTVPVLRKDRADEAALVHALAQLHVTGTTPDWAAFYAGTGARRVDAPTYAFQRQRFWPEPRPKVKTIDAADSEFWSVVQNEDFDTLTGTLGVDGDALAKVLPALSDWRRRRGVQATVDGWRQQIAWRPLNRSATGTPAGTWIVVVPAGTGSDEWVTRVVAALGAGATYLEIADTERSAVTGRLREHIAGREVTGVLSLLALSEDLIGDVPAGVLLTTALIQALGDAGVHAPLWCATRSAVAVSPGEPVPGALQAAVHGLGRVAALEYPQRWGGLIDLPGTLDGGAAARLAAVLADPQGEDQLAVRSATIFGRRLAAVPERPVREWTPAGTVLITGGTGALGARVARDLAGRGANVVLVSRRGPDAPGADDLPGRVVACDIADRDALAAVLDGIDDLTAVVHAAGVLDDGVLDGLTAAQFATVFRSKVTSALLLDELTADRDLTAFVLFSSASAAVGNPGQANYAAANAVLDAIAERRRARGLAATSVAWGAWGGGGMADDGRAAVAARRTGIKPLDPELAVTALRQVVLAPEPVALVADVDAQPFIRAFTSARPTRLLIELPDYDSVVAAAAPAAVARDLRAELAALPAEQRAAEVVGMVRRLAAETLGLSDLSTVGDEKAFRDLGFDSLSAVELRNQLNGATGLDLPSTLVFDHPTPAALADHILGSFFDPAETTDDETALRSVLASVSLDQLREIGVLEPLLKLAGRSTDGSASLDDDSIDAMDLDSLVQAALKEQGDS</sequence>
<dbReference type="InterPro" id="IPR036291">
    <property type="entry name" value="NAD(P)-bd_dom_sf"/>
</dbReference>
<dbReference type="InterPro" id="IPR020841">
    <property type="entry name" value="PKS_Beta-ketoAc_synthase_dom"/>
</dbReference>